<dbReference type="AlphaFoldDB" id="A0A8B9A8W3"/>
<reference evidence="2" key="2">
    <citation type="submission" date="2025-08" db="UniProtKB">
        <authorList>
            <consortium name="RefSeq"/>
        </authorList>
    </citation>
    <scope>IDENTIFICATION</scope>
    <source>
        <tissue evidence="2">Young leaves</tissue>
    </source>
</reference>
<dbReference type="PANTHER" id="PTHR37610">
    <property type="entry name" value="CCHC-TYPE DOMAIN-CONTAINING PROTEIN"/>
    <property type="match status" value="1"/>
</dbReference>
<dbReference type="Proteomes" id="UP000228380">
    <property type="component" value="Chromosome 4"/>
</dbReference>
<evidence type="ECO:0000313" key="2">
    <source>
        <dbReference type="RefSeq" id="XP_038982157.1"/>
    </source>
</evidence>
<proteinExistence type="predicted"/>
<dbReference type="Pfam" id="PF14223">
    <property type="entry name" value="Retrotran_gag_2"/>
    <property type="match status" value="1"/>
</dbReference>
<sequence length="190" mass="22064">MEKHEAVCINFTRRNYSTWEFQFQTLLQGKKLWGYIDGSIKLPAETEVEKRAEWIATDPGIRSWILKSVDSHIVLSLRSYSTAKQMWDYLKLVFNHDNNARRYQLELEIANFFQGNLSIQEYYSGFLNLWTEYSGLIQAKVPAEGLAVVHQVHAASQKDQFLMRLRLEFEATRSALLNREVTPSLVVCLG</sequence>
<protein>
    <submittedName>
        <fullName evidence="2">Uncharacterized protein LOC120110650</fullName>
    </submittedName>
</protein>
<gene>
    <name evidence="2" type="primary">LOC120110650</name>
</gene>
<dbReference type="PANTHER" id="PTHR37610:SF77">
    <property type="entry name" value="INTEGRASE CATALYTIC DOMAIN-CONTAINING PROTEIN"/>
    <property type="match status" value="1"/>
</dbReference>
<dbReference type="RefSeq" id="XP_038982157.1">
    <property type="nucleotide sequence ID" value="XM_039126229.1"/>
</dbReference>
<keyword evidence="1" id="KW-1185">Reference proteome</keyword>
<reference evidence="1" key="1">
    <citation type="journal article" date="2019" name="Nat. Commun.">
        <title>Genome-wide association mapping of date palm fruit traits.</title>
        <authorList>
            <person name="Hazzouri K.M."/>
            <person name="Gros-Balthazard M."/>
            <person name="Flowers J.M."/>
            <person name="Copetti D."/>
            <person name="Lemansour A."/>
            <person name="Lebrun M."/>
            <person name="Masmoudi K."/>
            <person name="Ferrand S."/>
            <person name="Dhar M.I."/>
            <person name="Fresquez Z.A."/>
            <person name="Rosas U."/>
            <person name="Zhang J."/>
            <person name="Talag J."/>
            <person name="Lee S."/>
            <person name="Kudrna D."/>
            <person name="Powell R.F."/>
            <person name="Leitch I.J."/>
            <person name="Krueger R.R."/>
            <person name="Wing R.A."/>
            <person name="Amiri K.M.A."/>
            <person name="Purugganan M.D."/>
        </authorList>
    </citation>
    <scope>NUCLEOTIDE SEQUENCE [LARGE SCALE GENOMIC DNA]</scope>
    <source>
        <strain evidence="1">cv. Khalas</strain>
    </source>
</reference>
<accession>A0A8B9A8W3</accession>
<organism evidence="1 2">
    <name type="scientific">Phoenix dactylifera</name>
    <name type="common">Date palm</name>
    <dbReference type="NCBI Taxonomy" id="42345"/>
    <lineage>
        <taxon>Eukaryota</taxon>
        <taxon>Viridiplantae</taxon>
        <taxon>Streptophyta</taxon>
        <taxon>Embryophyta</taxon>
        <taxon>Tracheophyta</taxon>
        <taxon>Spermatophyta</taxon>
        <taxon>Magnoliopsida</taxon>
        <taxon>Liliopsida</taxon>
        <taxon>Arecaceae</taxon>
        <taxon>Coryphoideae</taxon>
        <taxon>Phoeniceae</taxon>
        <taxon>Phoenix</taxon>
    </lineage>
</organism>
<dbReference type="OrthoDB" id="785696at2759"/>
<dbReference type="GeneID" id="120110650"/>
<evidence type="ECO:0000313" key="1">
    <source>
        <dbReference type="Proteomes" id="UP000228380"/>
    </source>
</evidence>
<dbReference type="KEGG" id="pda:120110650"/>
<name>A0A8B9A8W3_PHODC</name>